<dbReference type="Gramene" id="TVU13075">
    <property type="protein sequence ID" value="TVU13075"/>
    <property type="gene ID" value="EJB05_46750"/>
</dbReference>
<dbReference type="Pfam" id="PF12274">
    <property type="entry name" value="DUF3615"/>
    <property type="match status" value="1"/>
</dbReference>
<proteinExistence type="predicted"/>
<name>A0A5J9TP65_9POAL</name>
<comment type="caution">
    <text evidence="2">The sequence shown here is derived from an EMBL/GenBank/DDBJ whole genome shotgun (WGS) entry which is preliminary data.</text>
</comment>
<evidence type="ECO:0000259" key="1">
    <source>
        <dbReference type="Pfam" id="PF12274"/>
    </source>
</evidence>
<evidence type="ECO:0000313" key="2">
    <source>
        <dbReference type="EMBL" id="TVU13075.1"/>
    </source>
</evidence>
<protein>
    <recommendedName>
        <fullName evidence="1">DUF3615 domain-containing protein</fullName>
    </recommendedName>
</protein>
<dbReference type="InterPro" id="IPR022059">
    <property type="entry name" value="DUF3615"/>
</dbReference>
<dbReference type="Proteomes" id="UP000324897">
    <property type="component" value="Chromosome 3"/>
</dbReference>
<dbReference type="AlphaFoldDB" id="A0A5J9TP65"/>
<dbReference type="OrthoDB" id="693786at2759"/>
<evidence type="ECO:0000313" key="3">
    <source>
        <dbReference type="Proteomes" id="UP000324897"/>
    </source>
</evidence>
<feature type="non-terminal residue" evidence="2">
    <location>
        <position position="1"/>
    </location>
</feature>
<reference evidence="2 3" key="1">
    <citation type="journal article" date="2019" name="Sci. Rep.">
        <title>A high-quality genome of Eragrostis curvula grass provides insights into Poaceae evolution and supports new strategies to enhance forage quality.</title>
        <authorList>
            <person name="Carballo J."/>
            <person name="Santos B.A.C.M."/>
            <person name="Zappacosta D."/>
            <person name="Garbus I."/>
            <person name="Selva J.P."/>
            <person name="Gallo C.A."/>
            <person name="Diaz A."/>
            <person name="Albertini E."/>
            <person name="Caccamo M."/>
            <person name="Echenique V."/>
        </authorList>
    </citation>
    <scope>NUCLEOTIDE SEQUENCE [LARGE SCALE GENOMIC DNA]</scope>
    <source>
        <strain evidence="3">cv. Victoria</strain>
        <tissue evidence="2">Leaf</tissue>
    </source>
</reference>
<feature type="domain" description="DUF3615" evidence="1">
    <location>
        <begin position="74"/>
        <end position="131"/>
    </location>
</feature>
<dbReference type="EMBL" id="RWGY01000039">
    <property type="protein sequence ID" value="TVU13075.1"/>
    <property type="molecule type" value="Genomic_DNA"/>
</dbReference>
<organism evidence="2 3">
    <name type="scientific">Eragrostis curvula</name>
    <name type="common">weeping love grass</name>
    <dbReference type="NCBI Taxonomy" id="38414"/>
    <lineage>
        <taxon>Eukaryota</taxon>
        <taxon>Viridiplantae</taxon>
        <taxon>Streptophyta</taxon>
        <taxon>Embryophyta</taxon>
        <taxon>Tracheophyta</taxon>
        <taxon>Spermatophyta</taxon>
        <taxon>Magnoliopsida</taxon>
        <taxon>Liliopsida</taxon>
        <taxon>Poales</taxon>
        <taxon>Poaceae</taxon>
        <taxon>PACMAD clade</taxon>
        <taxon>Chloridoideae</taxon>
        <taxon>Eragrostideae</taxon>
        <taxon>Eragrostidinae</taxon>
        <taxon>Eragrostis</taxon>
    </lineage>
</organism>
<gene>
    <name evidence="2" type="ORF">EJB05_46750</name>
</gene>
<dbReference type="PANTHER" id="PTHR34710:SF10">
    <property type="entry name" value="EXPRESSED PROTEIN"/>
    <property type="match status" value="1"/>
</dbReference>
<sequence>MASVEGCIAQFTIGSTEPWAFGWEPWTPPTLKDLLPELSLEEQLRLKAHLREHERILKRMNKISPPLPSLHSEEYVLTALMEAATRFRGQIWYHANFWARNCKSNKIKRFFAEVHYKPPTCSSVCSSEDTPEVDGTSSSSVTQFPAPIPIVEACTIVGKSHLTSTGGAAHSVLATWKFLHPVGSRKFVETTRIVSNNSNHARNVAGLGWHSLARPGTVSANRPEEETKKF</sequence>
<dbReference type="PANTHER" id="PTHR34710">
    <property type="entry name" value="OS03G0834100 PROTEIN"/>
    <property type="match status" value="1"/>
</dbReference>
<keyword evidence="3" id="KW-1185">Reference proteome</keyword>
<accession>A0A5J9TP65</accession>